<evidence type="ECO:0000256" key="7">
    <source>
        <dbReference type="ARBA" id="ARBA00043129"/>
    </source>
</evidence>
<dbReference type="AlphaFoldDB" id="A0A086K9P6"/>
<evidence type="ECO:0000256" key="9">
    <source>
        <dbReference type="ARBA" id="ARBA00047885"/>
    </source>
</evidence>
<protein>
    <recommendedName>
        <fullName evidence="6">Alpha N-terminal protein methyltransferase 1</fullName>
        <ecNumber evidence="5">2.1.1.244</ecNumber>
    </recommendedName>
    <alternativeName>
        <fullName evidence="7">X-Pro-Lys N-terminal protein methyltransferase 1</fullName>
    </alternativeName>
</protein>
<dbReference type="PANTHER" id="PTHR12753:SF0">
    <property type="entry name" value="ALPHA N-TERMINAL PROTEIN METHYLTRANSFERASE 1"/>
    <property type="match status" value="1"/>
</dbReference>
<feature type="region of interest" description="Disordered" evidence="11">
    <location>
        <begin position="89"/>
        <end position="129"/>
    </location>
</feature>
<evidence type="ECO:0000256" key="3">
    <source>
        <dbReference type="ARBA" id="ARBA00022679"/>
    </source>
</evidence>
<dbReference type="OrthoDB" id="1298661at2759"/>
<dbReference type="Proteomes" id="UP000028837">
    <property type="component" value="Unassembled WGS sequence"/>
</dbReference>
<dbReference type="GO" id="GO:0005737">
    <property type="term" value="C:cytoplasm"/>
    <property type="evidence" value="ECO:0007669"/>
    <property type="project" value="TreeGrafter"/>
</dbReference>
<evidence type="ECO:0000313" key="13">
    <source>
        <dbReference type="Proteomes" id="UP000028837"/>
    </source>
</evidence>
<evidence type="ECO:0000256" key="6">
    <source>
        <dbReference type="ARBA" id="ARBA00039449"/>
    </source>
</evidence>
<keyword evidence="3" id="KW-0808">Transferase</keyword>
<gene>
    <name evidence="12" type="ORF">TGDOM2_201720</name>
</gene>
<feature type="compositionally biased region" description="Low complexity" evidence="11">
    <location>
        <begin position="89"/>
        <end position="106"/>
    </location>
</feature>
<comment type="catalytic activity">
    <reaction evidence="10">
        <text>N-terminal L-alanyl-L-prolyl-L-lysyl-[protein] + 3 S-adenosyl-L-methionine = N-terminal N,N,N-trimethyl-L-alanyl-L-prolyl-L-lysyl-[protein] + 3 S-adenosyl-L-homocysteine + 3 H(+)</text>
        <dbReference type="Rhea" id="RHEA:54712"/>
        <dbReference type="Rhea" id="RHEA-COMP:13785"/>
        <dbReference type="Rhea" id="RHEA-COMP:13971"/>
        <dbReference type="ChEBI" id="CHEBI:15378"/>
        <dbReference type="ChEBI" id="CHEBI:57856"/>
        <dbReference type="ChEBI" id="CHEBI:59789"/>
        <dbReference type="ChEBI" id="CHEBI:138057"/>
        <dbReference type="ChEBI" id="CHEBI:138315"/>
        <dbReference type="EC" id="2.1.1.244"/>
    </reaction>
</comment>
<organism evidence="12 13">
    <name type="scientific">Toxoplasma gondii GAB2-2007-GAL-DOM2</name>
    <dbReference type="NCBI Taxonomy" id="1130820"/>
    <lineage>
        <taxon>Eukaryota</taxon>
        <taxon>Sar</taxon>
        <taxon>Alveolata</taxon>
        <taxon>Apicomplexa</taxon>
        <taxon>Conoidasida</taxon>
        <taxon>Coccidia</taxon>
        <taxon>Eucoccidiorida</taxon>
        <taxon>Eimeriorina</taxon>
        <taxon>Sarcocystidae</taxon>
        <taxon>Toxoplasma</taxon>
    </lineage>
</organism>
<reference evidence="12 13" key="1">
    <citation type="submission" date="2014-02" db="EMBL/GenBank/DDBJ databases">
        <authorList>
            <person name="Sibley D."/>
            <person name="Venepally P."/>
            <person name="Karamycheva S."/>
            <person name="Hadjithomas M."/>
            <person name="Khan A."/>
            <person name="Brunk B."/>
            <person name="Roos D."/>
            <person name="Caler E."/>
            <person name="Lorenzi H."/>
        </authorList>
    </citation>
    <scope>NUCLEOTIDE SEQUENCE [LARGE SCALE GENOMIC DNA]</scope>
    <source>
        <strain evidence="12 13">GAB2-2007-GAL-DOM2</strain>
    </source>
</reference>
<evidence type="ECO:0000256" key="5">
    <source>
        <dbReference type="ARBA" id="ARBA00039112"/>
    </source>
</evidence>
<evidence type="ECO:0000313" key="12">
    <source>
        <dbReference type="EMBL" id="KFG41114.1"/>
    </source>
</evidence>
<evidence type="ECO:0000256" key="2">
    <source>
        <dbReference type="ARBA" id="ARBA00022603"/>
    </source>
</evidence>
<dbReference type="InterPro" id="IPR029063">
    <property type="entry name" value="SAM-dependent_MTases_sf"/>
</dbReference>
<dbReference type="EC" id="2.1.1.244" evidence="5"/>
<dbReference type="VEuPathDB" id="ToxoDB:TGDOM2_201720"/>
<sequence length="381" mass="42117">MRSLARQTVCTWKAERGKKALLKKLRVLSSRLFPSFFSSSRAPCSAASSPPPPLSSSSPSSGLSRFASSSSLSLPAFPSFSCLRLSSSPDSASSSFPLLPSSPSALSRRDFSSASTIPPGRSTMGENSLGQKYGSIAEAWIDELGRDGEKKSSWYDRARDYWEKKDATVSGMLDGYDAVSAVDLEASLCFLDKVKTLPAYKGGSCRFNYALDCGAGIGRVTKGCLLHRFQQVDMVEPMERFCRSAPDFVASERLKDIFQQPLQEFSPSKKYDCIWLQWCILYLTDADLIDLLKRCSAALTDGGVICVKENIGELGFEIDKQDNSIMRTDKHYKQLFRQAGMRLLLDMRQPNFPKSLFPVNMYCLRPLDANPAGQPENAETT</sequence>
<comment type="caution">
    <text evidence="12">The sequence shown here is derived from an EMBL/GenBank/DDBJ whole genome shotgun (WGS) entry which is preliminary data.</text>
</comment>
<comment type="catalytic activity">
    <reaction evidence="8">
        <text>N-terminal L-seryl-L-prolyl-L-lysyl-[protein] + 3 S-adenosyl-L-methionine = N-terminal N,N,N-trimethyl-L-seryl-L-prolyl-L-lysyl-[protein] + 3 S-adenosyl-L-homocysteine + 3 H(+)</text>
        <dbReference type="Rhea" id="RHEA:54724"/>
        <dbReference type="Rhea" id="RHEA-COMP:13789"/>
        <dbReference type="Rhea" id="RHEA-COMP:13973"/>
        <dbReference type="ChEBI" id="CHEBI:15378"/>
        <dbReference type="ChEBI" id="CHEBI:57856"/>
        <dbReference type="ChEBI" id="CHEBI:59789"/>
        <dbReference type="ChEBI" id="CHEBI:138061"/>
        <dbReference type="ChEBI" id="CHEBI:138317"/>
        <dbReference type="EC" id="2.1.1.244"/>
    </reaction>
</comment>
<dbReference type="Gene3D" id="3.40.50.150">
    <property type="entry name" value="Vaccinia Virus protein VP39"/>
    <property type="match status" value="1"/>
</dbReference>
<evidence type="ECO:0000256" key="4">
    <source>
        <dbReference type="ARBA" id="ARBA00022691"/>
    </source>
</evidence>
<keyword evidence="2" id="KW-0489">Methyltransferase</keyword>
<proteinExistence type="inferred from homology"/>
<keyword evidence="4" id="KW-0949">S-adenosyl-L-methionine</keyword>
<evidence type="ECO:0000256" key="10">
    <source>
        <dbReference type="ARBA" id="ARBA00048167"/>
    </source>
</evidence>
<dbReference type="EMBL" id="AHZU02000715">
    <property type="protein sequence ID" value="KFG41114.1"/>
    <property type="molecule type" value="Genomic_DNA"/>
</dbReference>
<dbReference type="GO" id="GO:0071885">
    <property type="term" value="F:N-terminal protein N-methyltransferase activity"/>
    <property type="evidence" value="ECO:0007669"/>
    <property type="project" value="UniProtKB-EC"/>
</dbReference>
<dbReference type="PANTHER" id="PTHR12753">
    <property type="entry name" value="AD-003 - RELATED"/>
    <property type="match status" value="1"/>
</dbReference>
<dbReference type="GO" id="GO:0032259">
    <property type="term" value="P:methylation"/>
    <property type="evidence" value="ECO:0007669"/>
    <property type="project" value="UniProtKB-KW"/>
</dbReference>
<dbReference type="SUPFAM" id="SSF53335">
    <property type="entry name" value="S-adenosyl-L-methionine-dependent methyltransferases"/>
    <property type="match status" value="1"/>
</dbReference>
<comment type="catalytic activity">
    <reaction evidence="9">
        <text>N-terminal L-prolyl-L-prolyl-L-lysyl-[protein] + 2 S-adenosyl-L-methionine = N-terminal N,N-dimethyl-L-prolyl-L-prolyl-L-lysyl-[protein] + 2 S-adenosyl-L-homocysteine + 2 H(+)</text>
        <dbReference type="Rhea" id="RHEA:54736"/>
        <dbReference type="Rhea" id="RHEA-COMP:13787"/>
        <dbReference type="Rhea" id="RHEA-COMP:13974"/>
        <dbReference type="ChEBI" id="CHEBI:15378"/>
        <dbReference type="ChEBI" id="CHEBI:57856"/>
        <dbReference type="ChEBI" id="CHEBI:59789"/>
        <dbReference type="ChEBI" id="CHEBI:138059"/>
        <dbReference type="ChEBI" id="CHEBI:138318"/>
        <dbReference type="EC" id="2.1.1.244"/>
    </reaction>
</comment>
<dbReference type="InterPro" id="IPR008576">
    <property type="entry name" value="MeTrfase_NTM1"/>
</dbReference>
<evidence type="ECO:0000256" key="1">
    <source>
        <dbReference type="ARBA" id="ARBA00009059"/>
    </source>
</evidence>
<feature type="region of interest" description="Disordered" evidence="11">
    <location>
        <begin position="39"/>
        <end position="60"/>
    </location>
</feature>
<evidence type="ECO:0000256" key="11">
    <source>
        <dbReference type="SAM" id="MobiDB-lite"/>
    </source>
</evidence>
<dbReference type="CDD" id="cd02440">
    <property type="entry name" value="AdoMet_MTases"/>
    <property type="match status" value="1"/>
</dbReference>
<dbReference type="FunFam" id="3.40.50.150:FF:000245">
    <property type="entry name" value="Methyltransferase domain containing protein"/>
    <property type="match status" value="1"/>
</dbReference>
<evidence type="ECO:0000256" key="8">
    <source>
        <dbReference type="ARBA" id="ARBA00047306"/>
    </source>
</evidence>
<feature type="compositionally biased region" description="Low complexity" evidence="11">
    <location>
        <begin position="39"/>
        <end position="48"/>
    </location>
</feature>
<dbReference type="Pfam" id="PF05891">
    <property type="entry name" value="Methyltransf_PK"/>
    <property type="match status" value="1"/>
</dbReference>
<name>A0A086K9P6_TOXGO</name>
<accession>A0A086K9P6</accession>
<comment type="similarity">
    <text evidence="1">Belongs to the methyltransferase superfamily. NTM1 family.</text>
</comment>